<comment type="subcellular location">
    <subcellularLocation>
        <location evidence="1 6">Nucleus</location>
    </subcellularLocation>
</comment>
<dbReference type="PROSITE" id="PS51754">
    <property type="entry name" value="OVATE"/>
    <property type="match status" value="1"/>
</dbReference>
<dbReference type="InterPro" id="IPR006458">
    <property type="entry name" value="Ovate_C"/>
</dbReference>
<dbReference type="GO" id="GO:0005634">
    <property type="term" value="C:nucleus"/>
    <property type="evidence" value="ECO:0007669"/>
    <property type="project" value="UniProtKB-SubCell"/>
</dbReference>
<feature type="region of interest" description="Disordered" evidence="7">
    <location>
        <begin position="116"/>
        <end position="135"/>
    </location>
</feature>
<dbReference type="PANTHER" id="PTHR33057">
    <property type="entry name" value="TRANSCRIPTION REPRESSOR OFP7-RELATED"/>
    <property type="match status" value="1"/>
</dbReference>
<name>A0A843XWV0_COLES</name>
<dbReference type="InterPro" id="IPR038933">
    <property type="entry name" value="Ovate"/>
</dbReference>
<dbReference type="OrthoDB" id="1928390at2759"/>
<comment type="function">
    <text evidence="6">Transcriptional repressor that regulates multiple aspects of plant growth and development.</text>
</comment>
<evidence type="ECO:0000256" key="4">
    <source>
        <dbReference type="ARBA" id="ARBA00023163"/>
    </source>
</evidence>
<dbReference type="AlphaFoldDB" id="A0A843XWV0"/>
<comment type="caution">
    <text evidence="9">The sequence shown here is derived from an EMBL/GenBank/DDBJ whole genome shotgun (WGS) entry which is preliminary data.</text>
</comment>
<evidence type="ECO:0000256" key="1">
    <source>
        <dbReference type="ARBA" id="ARBA00004123"/>
    </source>
</evidence>
<proteinExistence type="predicted"/>
<feature type="domain" description="OVATE" evidence="8">
    <location>
        <begin position="147"/>
        <end position="206"/>
    </location>
</feature>
<dbReference type="GO" id="GO:0045892">
    <property type="term" value="P:negative regulation of DNA-templated transcription"/>
    <property type="evidence" value="ECO:0007669"/>
    <property type="project" value="UniProtKB-UniRule"/>
</dbReference>
<evidence type="ECO:0000313" key="9">
    <source>
        <dbReference type="EMBL" id="MQM23225.1"/>
    </source>
</evidence>
<evidence type="ECO:0000256" key="3">
    <source>
        <dbReference type="ARBA" id="ARBA00023015"/>
    </source>
</evidence>
<protein>
    <recommendedName>
        <fullName evidence="6">Transcription repressor</fullName>
    </recommendedName>
    <alternativeName>
        <fullName evidence="6">Ovate family protein</fullName>
    </alternativeName>
</protein>
<accession>A0A843XWV0</accession>
<evidence type="ECO:0000256" key="2">
    <source>
        <dbReference type="ARBA" id="ARBA00022491"/>
    </source>
</evidence>
<feature type="region of interest" description="Disordered" evidence="7">
    <location>
        <begin position="219"/>
        <end position="256"/>
    </location>
</feature>
<dbReference type="Proteomes" id="UP000652761">
    <property type="component" value="Unassembled WGS sequence"/>
</dbReference>
<keyword evidence="4 6" id="KW-0804">Transcription</keyword>
<sequence>MSSSGRRRFPVRLRCPKVVDVGCSCRGTKLSSFFTFSLLKYKSKPSCPLSKHQYHNPLSSSYYAPSSSSTTTAATSPWATTSHHPSSLSTTTASFYGEDAPSPYSHSTWSRNDVKQLGAPKKKKKQPLCTRGTTGGKGEWAGDSVAVVKDSDDPYLDFRESMLQMILEKEIYAWEDLLELLNSFLALNAPCHHDLILRAFAEIWNGVFSSSTSCPPASGYASSHVAGPAMHGPHGRPRRRRHDHAGGRRQRPHSLT</sequence>
<dbReference type="PANTHER" id="PTHR33057:SF202">
    <property type="entry name" value="TRANSCRIPTION REPRESSOR"/>
    <property type="match status" value="1"/>
</dbReference>
<keyword evidence="10" id="KW-1185">Reference proteome</keyword>
<dbReference type="EMBL" id="NMUH01015460">
    <property type="protein sequence ID" value="MQM23225.1"/>
    <property type="molecule type" value="Genomic_DNA"/>
</dbReference>
<keyword evidence="3 6" id="KW-0805">Transcription regulation</keyword>
<organism evidence="9 10">
    <name type="scientific">Colocasia esculenta</name>
    <name type="common">Wild taro</name>
    <name type="synonym">Arum esculentum</name>
    <dbReference type="NCBI Taxonomy" id="4460"/>
    <lineage>
        <taxon>Eukaryota</taxon>
        <taxon>Viridiplantae</taxon>
        <taxon>Streptophyta</taxon>
        <taxon>Embryophyta</taxon>
        <taxon>Tracheophyta</taxon>
        <taxon>Spermatophyta</taxon>
        <taxon>Magnoliopsida</taxon>
        <taxon>Liliopsida</taxon>
        <taxon>Araceae</taxon>
        <taxon>Aroideae</taxon>
        <taxon>Colocasieae</taxon>
        <taxon>Colocasia</taxon>
    </lineage>
</organism>
<gene>
    <name evidence="9" type="ORF">Taro_056288</name>
</gene>
<keyword evidence="2 6" id="KW-0678">Repressor</keyword>
<evidence type="ECO:0000259" key="8">
    <source>
        <dbReference type="PROSITE" id="PS51754"/>
    </source>
</evidence>
<evidence type="ECO:0000256" key="7">
    <source>
        <dbReference type="SAM" id="MobiDB-lite"/>
    </source>
</evidence>
<evidence type="ECO:0000313" key="10">
    <source>
        <dbReference type="Proteomes" id="UP000652761"/>
    </source>
</evidence>
<dbReference type="Pfam" id="PF04844">
    <property type="entry name" value="Ovate"/>
    <property type="match status" value="1"/>
</dbReference>
<reference evidence="9" key="1">
    <citation type="submission" date="2017-07" db="EMBL/GenBank/DDBJ databases">
        <title>Taro Niue Genome Assembly and Annotation.</title>
        <authorList>
            <person name="Atibalentja N."/>
            <person name="Keating K."/>
            <person name="Fields C.J."/>
        </authorList>
    </citation>
    <scope>NUCLEOTIDE SEQUENCE</scope>
    <source>
        <strain evidence="9">Niue_2</strain>
        <tissue evidence="9">Leaf</tissue>
    </source>
</reference>
<dbReference type="NCBIfam" id="TIGR01568">
    <property type="entry name" value="A_thal_3678"/>
    <property type="match status" value="1"/>
</dbReference>
<keyword evidence="5 6" id="KW-0539">Nucleus</keyword>
<evidence type="ECO:0000256" key="5">
    <source>
        <dbReference type="ARBA" id="ARBA00023242"/>
    </source>
</evidence>
<evidence type="ECO:0000256" key="6">
    <source>
        <dbReference type="RuleBase" id="RU367028"/>
    </source>
</evidence>
<feature type="compositionally biased region" description="Basic residues" evidence="7">
    <location>
        <begin position="233"/>
        <end position="256"/>
    </location>
</feature>